<dbReference type="GO" id="GO:0032040">
    <property type="term" value="C:small-subunit processome"/>
    <property type="evidence" value="ECO:0007669"/>
    <property type="project" value="InterPro"/>
</dbReference>
<protein>
    <submittedName>
        <fullName evidence="10">Nucleolar protein 14</fullName>
    </submittedName>
</protein>
<comment type="similarity">
    <text evidence="2">Belongs to the NOP14 family.</text>
</comment>
<evidence type="ECO:0000256" key="3">
    <source>
        <dbReference type="ARBA" id="ARBA00022517"/>
    </source>
</evidence>
<evidence type="ECO:0000256" key="4">
    <source>
        <dbReference type="ARBA" id="ARBA00022552"/>
    </source>
</evidence>
<evidence type="ECO:0000313" key="8">
    <source>
        <dbReference type="EMBL" id="VDO94706.1"/>
    </source>
</evidence>
<evidence type="ECO:0000256" key="7">
    <source>
        <dbReference type="SAM" id="MobiDB-lite"/>
    </source>
</evidence>
<evidence type="ECO:0000256" key="1">
    <source>
        <dbReference type="ARBA" id="ARBA00004604"/>
    </source>
</evidence>
<evidence type="ECO:0000256" key="2">
    <source>
        <dbReference type="ARBA" id="ARBA00007466"/>
    </source>
</evidence>
<dbReference type="AlphaFoldDB" id="A0A183ID61"/>
<dbReference type="EMBL" id="UZAM01006863">
    <property type="protein sequence ID" value="VDO94706.1"/>
    <property type="molecule type" value="Genomic_DNA"/>
</dbReference>
<comment type="function">
    <text evidence="6">Involved in nucleolar processing of pre-18S ribosomal RNA. Has a role in the nuclear export of 40S pre-ribosomal subunit to the cytoplasm.</text>
</comment>
<reference evidence="8 9" key="2">
    <citation type="submission" date="2018-11" db="EMBL/GenBank/DDBJ databases">
        <authorList>
            <consortium name="Pathogen Informatics"/>
        </authorList>
    </citation>
    <scope>NUCLEOTIDE SEQUENCE [LARGE SCALE GENOMIC DNA]</scope>
</reference>
<dbReference type="GO" id="GO:0030692">
    <property type="term" value="C:Noc4p-Nop14p complex"/>
    <property type="evidence" value="ECO:0007669"/>
    <property type="project" value="TreeGrafter"/>
</dbReference>
<feature type="compositionally biased region" description="Acidic residues" evidence="7">
    <location>
        <begin position="178"/>
        <end position="188"/>
    </location>
</feature>
<dbReference type="OrthoDB" id="284275at2759"/>
<comment type="subcellular location">
    <subcellularLocation>
        <location evidence="1">Nucleus</location>
        <location evidence="1">Nucleolus</location>
    </subcellularLocation>
</comment>
<dbReference type="PANTHER" id="PTHR23183">
    <property type="entry name" value="NOP14"/>
    <property type="match status" value="1"/>
</dbReference>
<keyword evidence="9" id="KW-1185">Reference proteome</keyword>
<name>A0A183ID61_9BILA</name>
<evidence type="ECO:0000313" key="9">
    <source>
        <dbReference type="Proteomes" id="UP000270296"/>
    </source>
</evidence>
<evidence type="ECO:0000313" key="10">
    <source>
        <dbReference type="WBParaSite" id="SBAD_0000162601-mRNA-1"/>
    </source>
</evidence>
<dbReference type="WBParaSite" id="SBAD_0000162601-mRNA-1">
    <property type="protein sequence ID" value="SBAD_0000162601-mRNA-1"/>
    <property type="gene ID" value="SBAD_0000162601"/>
</dbReference>
<reference evidence="10" key="1">
    <citation type="submission" date="2016-06" db="UniProtKB">
        <authorList>
            <consortium name="WormBaseParasite"/>
        </authorList>
    </citation>
    <scope>IDENTIFICATION</scope>
</reference>
<organism evidence="10">
    <name type="scientific">Soboliphyme baturini</name>
    <dbReference type="NCBI Taxonomy" id="241478"/>
    <lineage>
        <taxon>Eukaryota</taxon>
        <taxon>Metazoa</taxon>
        <taxon>Ecdysozoa</taxon>
        <taxon>Nematoda</taxon>
        <taxon>Enoplea</taxon>
        <taxon>Dorylaimia</taxon>
        <taxon>Dioctophymatida</taxon>
        <taxon>Dioctophymatoidea</taxon>
        <taxon>Soboliphymatidae</taxon>
        <taxon>Soboliphyme</taxon>
    </lineage>
</organism>
<evidence type="ECO:0000256" key="6">
    <source>
        <dbReference type="ARBA" id="ARBA00024695"/>
    </source>
</evidence>
<proteinExistence type="inferred from homology"/>
<sequence>MLLRPRLAEGGEQVLIADFSQSASVPPTVFTALGNQGDDGAACLSFPPAYAAVSNPGDNRAGIPFDDSQYDVSMVALGRRLDHGERGNPLVSHAKALKQRQQTLLKEYVRFGKKNRLRDRRVGEHRKNLSKQQKMAMRFALERQRLFTKNKTSDLGDEELLTHHGRTLADIEKFEQPSSDDDDDDEQEASDKLSADFVKNAHFVTGSCSQEQTEGRKTLIQSIIEKSKAVKLERQMQRDKMEVLTEQLDNQWKEVLEKNLMHRLLKRTKDEQVNQPVRQQVDDYDRLVREMQLGGRRVQSAVKAQTPEAVAKSDRQRLERLEAERTAIFQPKEAVDIALDDPQSSLPQNSQFESHHTSVEIDVFNNYPGIPFVFEMPKSYDDFLSLVSSHCPKIQGVVLRRLIKCHHPSLHPNNHKRLCNLFVYALRYFDSAVSKNFDLPLLNLLTVILRALANMEPIHALKCAYAVLNRYKTSVDGFSELSCFIFLRLLPRMFDVSLAGKNILTNAARFMAQSLSSARIKCHKDVLRSLLLIMTFIEYLKIMKIYVPEIVVSLINVIQIATSSSEPYGIHFANLEGPHRPKVGLLYIDEPCSATDEEIQISIPQIFSSTSMENEETLKVLAIGIALQLIKQLTDLWSDLPSVTEIFSPIFRLLTFLPKQNYPSNLRNSVDEIFSHLEALKRSTPVPQVCLKPEIKQFKFKEPLIEAKFNPERRKTVKGKLAEKKLLVRKYKREFRGTVRELRRDSQFIARQQAMDRAELDTERERKTKLIMKSLVEQETEYKKSKRRK</sequence>
<evidence type="ECO:0000256" key="5">
    <source>
        <dbReference type="ARBA" id="ARBA00023242"/>
    </source>
</evidence>
<dbReference type="GO" id="GO:0030490">
    <property type="term" value="P:maturation of SSU-rRNA"/>
    <property type="evidence" value="ECO:0007669"/>
    <property type="project" value="TreeGrafter"/>
</dbReference>
<dbReference type="Pfam" id="PF04147">
    <property type="entry name" value="Nop14"/>
    <property type="match status" value="2"/>
</dbReference>
<dbReference type="InterPro" id="IPR007276">
    <property type="entry name" value="Nop14"/>
</dbReference>
<dbReference type="Proteomes" id="UP000270296">
    <property type="component" value="Unassembled WGS sequence"/>
</dbReference>
<keyword evidence="3" id="KW-0690">Ribosome biogenesis</keyword>
<feature type="region of interest" description="Disordered" evidence="7">
    <location>
        <begin position="167"/>
        <end position="190"/>
    </location>
</feature>
<gene>
    <name evidence="8" type="ORF">SBAD_LOCUS1555</name>
</gene>
<keyword evidence="4" id="KW-0698">rRNA processing</keyword>
<dbReference type="PANTHER" id="PTHR23183:SF0">
    <property type="entry name" value="NUCLEOLAR PROTEIN 14"/>
    <property type="match status" value="1"/>
</dbReference>
<keyword evidence="5" id="KW-0539">Nucleus</keyword>
<accession>A0A183ID61</accession>